<evidence type="ECO:0000313" key="2">
    <source>
        <dbReference type="EMBL" id="KAJ8301468.1"/>
    </source>
</evidence>
<reference evidence="2 3" key="1">
    <citation type="submission" date="2022-12" db="EMBL/GenBank/DDBJ databases">
        <title>Chromosome-level genome of Tegillarca granosa.</title>
        <authorList>
            <person name="Kim J."/>
        </authorList>
    </citation>
    <scope>NUCLEOTIDE SEQUENCE [LARGE SCALE GENOMIC DNA]</scope>
    <source>
        <strain evidence="2">Teg-2019</strain>
        <tissue evidence="2">Adductor muscle</tissue>
    </source>
</reference>
<evidence type="ECO:0000259" key="1">
    <source>
        <dbReference type="Pfam" id="PF00135"/>
    </source>
</evidence>
<organism evidence="2 3">
    <name type="scientific">Tegillarca granosa</name>
    <name type="common">Malaysian cockle</name>
    <name type="synonym">Anadara granosa</name>
    <dbReference type="NCBI Taxonomy" id="220873"/>
    <lineage>
        <taxon>Eukaryota</taxon>
        <taxon>Metazoa</taxon>
        <taxon>Spiralia</taxon>
        <taxon>Lophotrochozoa</taxon>
        <taxon>Mollusca</taxon>
        <taxon>Bivalvia</taxon>
        <taxon>Autobranchia</taxon>
        <taxon>Pteriomorphia</taxon>
        <taxon>Arcoida</taxon>
        <taxon>Arcoidea</taxon>
        <taxon>Arcidae</taxon>
        <taxon>Tegillarca</taxon>
    </lineage>
</organism>
<evidence type="ECO:0000313" key="3">
    <source>
        <dbReference type="Proteomes" id="UP001217089"/>
    </source>
</evidence>
<sequence length="87" mass="10295">MNPIVKPNDQVLANIMMNYWTNFAKYGDPKWTFRTKEADSTILAFLPHNKAYMNFDYNSYVQRDVFKKRVDSEFLEVFVAVTTNENT</sequence>
<dbReference type="Proteomes" id="UP001217089">
    <property type="component" value="Unassembled WGS sequence"/>
</dbReference>
<protein>
    <recommendedName>
        <fullName evidence="1">Carboxylesterase type B domain-containing protein</fullName>
    </recommendedName>
</protein>
<dbReference type="InterPro" id="IPR029058">
    <property type="entry name" value="AB_hydrolase_fold"/>
</dbReference>
<proteinExistence type="predicted"/>
<dbReference type="Gene3D" id="3.40.50.1820">
    <property type="entry name" value="alpha/beta hydrolase"/>
    <property type="match status" value="1"/>
</dbReference>
<comment type="caution">
    <text evidence="2">The sequence shown here is derived from an EMBL/GenBank/DDBJ whole genome shotgun (WGS) entry which is preliminary data.</text>
</comment>
<dbReference type="Pfam" id="PF00135">
    <property type="entry name" value="COesterase"/>
    <property type="match status" value="1"/>
</dbReference>
<feature type="domain" description="Carboxylesterase type B" evidence="1">
    <location>
        <begin position="6"/>
        <end position="70"/>
    </location>
</feature>
<name>A0ABQ9EDY0_TEGGR</name>
<accession>A0ABQ9EDY0</accession>
<dbReference type="SUPFAM" id="SSF53474">
    <property type="entry name" value="alpha/beta-Hydrolases"/>
    <property type="match status" value="1"/>
</dbReference>
<gene>
    <name evidence="2" type="ORF">KUTeg_020455</name>
</gene>
<dbReference type="InterPro" id="IPR002018">
    <property type="entry name" value="CarbesteraseB"/>
</dbReference>
<dbReference type="EMBL" id="JARBDR010000918">
    <property type="protein sequence ID" value="KAJ8301468.1"/>
    <property type="molecule type" value="Genomic_DNA"/>
</dbReference>
<keyword evidence="3" id="KW-1185">Reference proteome</keyword>